<protein>
    <submittedName>
        <fullName evidence="1">SRPBCC family protein</fullName>
    </submittedName>
</protein>
<sequence length="146" mass="16436">MADTLKVEESIMIARPIDDVFEYMSDPDNAASWTNNLVEYSVDGEPDELGTVTSYVVKVAGLRLQGTEELTGYEKDKSRTYRSKDSKIGYERTLEFAVDGVHTRVTWRQEAEAGTGLFKFADSIVQKLYARDVRGNLENVKTILEA</sequence>
<comment type="caution">
    <text evidence="1">The sequence shown here is derived from an EMBL/GenBank/DDBJ whole genome shotgun (WGS) entry which is preliminary data.</text>
</comment>
<dbReference type="Gene3D" id="3.30.530.20">
    <property type="match status" value="1"/>
</dbReference>
<keyword evidence="2" id="KW-1185">Reference proteome</keyword>
<gene>
    <name evidence="1" type="ORF">ACFSJG_26165</name>
</gene>
<dbReference type="InterPro" id="IPR019587">
    <property type="entry name" value="Polyketide_cyclase/dehydratase"/>
</dbReference>
<dbReference type="Pfam" id="PF10604">
    <property type="entry name" value="Polyketide_cyc2"/>
    <property type="match status" value="1"/>
</dbReference>
<dbReference type="InterPro" id="IPR023393">
    <property type="entry name" value="START-like_dom_sf"/>
</dbReference>
<proteinExistence type="predicted"/>
<dbReference type="EMBL" id="JBHUFB010000022">
    <property type="protein sequence ID" value="MFD1815716.1"/>
    <property type="molecule type" value="Genomic_DNA"/>
</dbReference>
<accession>A0ABW4PCL4</accession>
<dbReference type="RefSeq" id="WP_378488172.1">
    <property type="nucleotide sequence ID" value="NZ_JBHUFB010000022.1"/>
</dbReference>
<dbReference type="SUPFAM" id="SSF55961">
    <property type="entry name" value="Bet v1-like"/>
    <property type="match status" value="1"/>
</dbReference>
<evidence type="ECO:0000313" key="1">
    <source>
        <dbReference type="EMBL" id="MFD1815716.1"/>
    </source>
</evidence>
<evidence type="ECO:0000313" key="2">
    <source>
        <dbReference type="Proteomes" id="UP001597286"/>
    </source>
</evidence>
<name>A0ABW4PCL4_9NOCA</name>
<organism evidence="1 2">
    <name type="scientific">Rhodococcus gannanensis</name>
    <dbReference type="NCBI Taxonomy" id="1960308"/>
    <lineage>
        <taxon>Bacteria</taxon>
        <taxon>Bacillati</taxon>
        <taxon>Actinomycetota</taxon>
        <taxon>Actinomycetes</taxon>
        <taxon>Mycobacteriales</taxon>
        <taxon>Nocardiaceae</taxon>
        <taxon>Rhodococcus</taxon>
    </lineage>
</organism>
<dbReference type="Proteomes" id="UP001597286">
    <property type="component" value="Unassembled WGS sequence"/>
</dbReference>
<reference evidence="2" key="1">
    <citation type="journal article" date="2019" name="Int. J. Syst. Evol. Microbiol.">
        <title>The Global Catalogue of Microorganisms (GCM) 10K type strain sequencing project: providing services to taxonomists for standard genome sequencing and annotation.</title>
        <authorList>
            <consortium name="The Broad Institute Genomics Platform"/>
            <consortium name="The Broad Institute Genome Sequencing Center for Infectious Disease"/>
            <person name="Wu L."/>
            <person name="Ma J."/>
        </authorList>
    </citation>
    <scope>NUCLEOTIDE SEQUENCE [LARGE SCALE GENOMIC DNA]</scope>
    <source>
        <strain evidence="2">DT72</strain>
    </source>
</reference>